<proteinExistence type="predicted"/>
<dbReference type="AlphaFoldDB" id="A0A644YLH8"/>
<organism evidence="1">
    <name type="scientific">bioreactor metagenome</name>
    <dbReference type="NCBI Taxonomy" id="1076179"/>
    <lineage>
        <taxon>unclassified sequences</taxon>
        <taxon>metagenomes</taxon>
        <taxon>ecological metagenomes</taxon>
    </lineage>
</organism>
<sequence>MDESSQDKIHDAACRIPILKHYVVLILALFVSNLVCQKGQAQSTNENRYPIAVKSIIPKEVFDIFGTDDMFVIGISDAAMDSASGYDLALTRAKMMASLTSNVSLSVVSESFEESADKSISKYEELFSIRLKEHVPFNVIASFRLSSGETIIIAKILDKLESKKSRPDKINSFNCEIRLYHIENITDRSQNIYRTSYRLCSDEEYEMYFVNGKWIEYCTRFRNNKLDRKTEKYFYSTEWVEKNKITDTHLGINVNEGLWAAYIYSYLWQLTAVLKEGEPSVKMISDNYSKKAINLSRTSEKYTISSRFENLILSSDMIYPVVSLKQLSIVKK</sequence>
<name>A0A644YLH8_9ZZZZ</name>
<reference evidence="1" key="1">
    <citation type="submission" date="2019-08" db="EMBL/GenBank/DDBJ databases">
        <authorList>
            <person name="Kucharzyk K."/>
            <person name="Murdoch R.W."/>
            <person name="Higgins S."/>
            <person name="Loffler F."/>
        </authorList>
    </citation>
    <scope>NUCLEOTIDE SEQUENCE</scope>
</reference>
<dbReference type="EMBL" id="VSSQ01005513">
    <property type="protein sequence ID" value="MPM29445.1"/>
    <property type="molecule type" value="Genomic_DNA"/>
</dbReference>
<protein>
    <submittedName>
        <fullName evidence="1">Uncharacterized protein</fullName>
    </submittedName>
</protein>
<comment type="caution">
    <text evidence="1">The sequence shown here is derived from an EMBL/GenBank/DDBJ whole genome shotgun (WGS) entry which is preliminary data.</text>
</comment>
<gene>
    <name evidence="1" type="ORF">SDC9_75985</name>
</gene>
<evidence type="ECO:0000313" key="1">
    <source>
        <dbReference type="EMBL" id="MPM29445.1"/>
    </source>
</evidence>
<accession>A0A644YLH8</accession>